<dbReference type="PANTHER" id="PTHR35867">
    <property type="entry name" value="PROTEIN RSEC"/>
    <property type="match status" value="1"/>
</dbReference>
<dbReference type="AlphaFoldDB" id="A0A432W7A5"/>
<dbReference type="Proteomes" id="UP000288293">
    <property type="component" value="Unassembled WGS sequence"/>
</dbReference>
<accession>A0A432W7A5</accession>
<keyword evidence="3" id="KW-1185">Reference proteome</keyword>
<dbReference type="PIRSF" id="PIRSF004923">
    <property type="entry name" value="RseC"/>
    <property type="match status" value="1"/>
</dbReference>
<evidence type="ECO:0000256" key="1">
    <source>
        <dbReference type="SAM" id="Phobius"/>
    </source>
</evidence>
<dbReference type="PANTHER" id="PTHR35867:SF1">
    <property type="entry name" value="PROTEIN RSEC"/>
    <property type="match status" value="1"/>
</dbReference>
<dbReference type="EMBL" id="PIPL01000001">
    <property type="protein sequence ID" value="RUO25826.1"/>
    <property type="molecule type" value="Genomic_DNA"/>
</dbReference>
<name>A0A432W7A5_9GAMM</name>
<sequence>MIRELGEVVEVSAGKVVISTHLKSGCSGCEQQNRCGAGLLSKAFPNRRGEFSITGNYDFTPGQQVELQLPEQALTRFSLLLYIIPLLALLAGAAVGQLFWPLYEPLSILSGALFMAASFYLLRRYLRHRDVKVQGLLQVKAASAVDTENRL</sequence>
<protein>
    <submittedName>
        <fullName evidence="2">Fis family transcriptional regulator</fullName>
    </submittedName>
</protein>
<dbReference type="InterPro" id="IPR007359">
    <property type="entry name" value="SigmaE_reg_RseC_MucC"/>
</dbReference>
<proteinExistence type="predicted"/>
<comment type="caution">
    <text evidence="2">The sequence shown here is derived from an EMBL/GenBank/DDBJ whole genome shotgun (WGS) entry which is preliminary data.</text>
</comment>
<keyword evidence="1" id="KW-1133">Transmembrane helix</keyword>
<feature type="transmembrane region" description="Helical" evidence="1">
    <location>
        <begin position="79"/>
        <end position="100"/>
    </location>
</feature>
<dbReference type="Pfam" id="PF04246">
    <property type="entry name" value="RseC_MucC"/>
    <property type="match status" value="1"/>
</dbReference>
<dbReference type="RefSeq" id="WP_126802644.1">
    <property type="nucleotide sequence ID" value="NZ_PIPL01000001.1"/>
</dbReference>
<gene>
    <name evidence="2" type="ORF">CWE09_03600</name>
</gene>
<keyword evidence="1" id="KW-0812">Transmembrane</keyword>
<evidence type="ECO:0000313" key="3">
    <source>
        <dbReference type="Proteomes" id="UP000288293"/>
    </source>
</evidence>
<feature type="transmembrane region" description="Helical" evidence="1">
    <location>
        <begin position="106"/>
        <end position="122"/>
    </location>
</feature>
<keyword evidence="1" id="KW-0472">Membrane</keyword>
<dbReference type="InterPro" id="IPR026268">
    <property type="entry name" value="RseC"/>
</dbReference>
<organism evidence="2 3">
    <name type="scientific">Aliidiomarina minuta</name>
    <dbReference type="NCBI Taxonomy" id="880057"/>
    <lineage>
        <taxon>Bacteria</taxon>
        <taxon>Pseudomonadati</taxon>
        <taxon>Pseudomonadota</taxon>
        <taxon>Gammaproteobacteria</taxon>
        <taxon>Alteromonadales</taxon>
        <taxon>Idiomarinaceae</taxon>
        <taxon>Aliidiomarina</taxon>
    </lineage>
</organism>
<dbReference type="OrthoDB" id="9795854at2"/>
<reference evidence="2 3" key="1">
    <citation type="journal article" date="2011" name="Front. Microbiol.">
        <title>Genomic signatures of strain selection and enhancement in Bacillus atrophaeus var. globigii, a historical biowarfare simulant.</title>
        <authorList>
            <person name="Gibbons H.S."/>
            <person name="Broomall S.M."/>
            <person name="McNew L.A."/>
            <person name="Daligault H."/>
            <person name="Chapman C."/>
            <person name="Bruce D."/>
            <person name="Karavis M."/>
            <person name="Krepps M."/>
            <person name="McGregor P.A."/>
            <person name="Hong C."/>
            <person name="Park K.H."/>
            <person name="Akmal A."/>
            <person name="Feldman A."/>
            <person name="Lin J.S."/>
            <person name="Chang W.E."/>
            <person name="Higgs B.W."/>
            <person name="Demirev P."/>
            <person name="Lindquist J."/>
            <person name="Liem A."/>
            <person name="Fochler E."/>
            <person name="Read T.D."/>
            <person name="Tapia R."/>
            <person name="Johnson S."/>
            <person name="Bishop-Lilly K.A."/>
            <person name="Detter C."/>
            <person name="Han C."/>
            <person name="Sozhamannan S."/>
            <person name="Rosenzweig C.N."/>
            <person name="Skowronski E.W."/>
        </authorList>
    </citation>
    <scope>NUCLEOTIDE SEQUENCE [LARGE SCALE GENOMIC DNA]</scope>
    <source>
        <strain evidence="2 3">MLST1</strain>
    </source>
</reference>
<evidence type="ECO:0000313" key="2">
    <source>
        <dbReference type="EMBL" id="RUO25826.1"/>
    </source>
</evidence>